<dbReference type="InterPro" id="IPR035979">
    <property type="entry name" value="RBD_domain_sf"/>
</dbReference>
<protein>
    <recommendedName>
        <fullName evidence="3">RRM domain-containing protein</fullName>
    </recommendedName>
</protein>
<dbReference type="OMA" id="VPQWREG"/>
<keyword evidence="1" id="KW-0694">RNA-binding</keyword>
<evidence type="ECO:0000256" key="2">
    <source>
        <dbReference type="SAM" id="MobiDB-lite"/>
    </source>
</evidence>
<feature type="region of interest" description="Disordered" evidence="2">
    <location>
        <begin position="1"/>
        <end position="39"/>
    </location>
</feature>
<dbReference type="SUPFAM" id="SSF54928">
    <property type="entry name" value="RNA-binding domain, RBD"/>
    <property type="match status" value="1"/>
</dbReference>
<evidence type="ECO:0000259" key="3">
    <source>
        <dbReference type="PROSITE" id="PS50102"/>
    </source>
</evidence>
<reference evidence="4" key="1">
    <citation type="submission" date="2021-01" db="UniProtKB">
        <authorList>
            <consortium name="EnsemblPlants"/>
        </authorList>
    </citation>
    <scope>IDENTIFICATION</scope>
</reference>
<feature type="domain" description="RRM" evidence="3">
    <location>
        <begin position="42"/>
        <end position="117"/>
    </location>
</feature>
<dbReference type="Gene3D" id="3.30.70.330">
    <property type="match status" value="1"/>
</dbReference>
<name>A0A7N0V4K3_KALFE</name>
<dbReference type="Proteomes" id="UP000594263">
    <property type="component" value="Unplaced"/>
</dbReference>
<dbReference type="Gramene" id="Kaladp0101s0281.1.v1.1">
    <property type="protein sequence ID" value="Kaladp0101s0281.1.v1.1"/>
    <property type="gene ID" value="Kaladp0101s0281.v1.1"/>
</dbReference>
<dbReference type="AlphaFoldDB" id="A0A7N0V4K3"/>
<dbReference type="InterPro" id="IPR012677">
    <property type="entry name" value="Nucleotide-bd_a/b_plait_sf"/>
</dbReference>
<organism evidence="4 5">
    <name type="scientific">Kalanchoe fedtschenkoi</name>
    <name type="common">Lavender scallops</name>
    <name type="synonym">South American air plant</name>
    <dbReference type="NCBI Taxonomy" id="63787"/>
    <lineage>
        <taxon>Eukaryota</taxon>
        <taxon>Viridiplantae</taxon>
        <taxon>Streptophyta</taxon>
        <taxon>Embryophyta</taxon>
        <taxon>Tracheophyta</taxon>
        <taxon>Spermatophyta</taxon>
        <taxon>Magnoliopsida</taxon>
        <taxon>eudicotyledons</taxon>
        <taxon>Gunneridae</taxon>
        <taxon>Pentapetalae</taxon>
        <taxon>Saxifragales</taxon>
        <taxon>Crassulaceae</taxon>
        <taxon>Kalanchoe</taxon>
    </lineage>
</organism>
<evidence type="ECO:0000256" key="1">
    <source>
        <dbReference type="PROSITE-ProRule" id="PRU00176"/>
    </source>
</evidence>
<keyword evidence="5" id="KW-1185">Reference proteome</keyword>
<dbReference type="EnsemblPlants" id="Kaladp0101s0281.1.v1.1">
    <property type="protein sequence ID" value="Kaladp0101s0281.1.v1.1"/>
    <property type="gene ID" value="Kaladp0101s0281.v1.1"/>
</dbReference>
<dbReference type="SMART" id="SM00360">
    <property type="entry name" value="RRM"/>
    <property type="match status" value="1"/>
</dbReference>
<evidence type="ECO:0000313" key="5">
    <source>
        <dbReference type="Proteomes" id="UP000594263"/>
    </source>
</evidence>
<proteinExistence type="predicted"/>
<sequence length="199" mass="21702">MFRKRDKPYSRSARNAPKRRRPLPPPSPEPEDSPKYRSPPPEAVVVIGLAPDASVLDLKSRFEIYGAIARIRIDGDGVGYITFRLKEAAESAVAASLDPSFGITIDSKRLQVMWATNPLCKWREGVTMARNKNDHQSKGLATSSSSKLLRGEAPLSKYGRGNKLGSAIVNSSLGSGKTSSSVLDRTFRGRGIVAYDDIL</sequence>
<dbReference type="GO" id="GO:0003723">
    <property type="term" value="F:RNA binding"/>
    <property type="evidence" value="ECO:0007669"/>
    <property type="project" value="UniProtKB-UniRule"/>
</dbReference>
<dbReference type="Pfam" id="PF00076">
    <property type="entry name" value="RRM_1"/>
    <property type="match status" value="1"/>
</dbReference>
<dbReference type="PROSITE" id="PS50102">
    <property type="entry name" value="RRM"/>
    <property type="match status" value="1"/>
</dbReference>
<accession>A0A7N0V4K3</accession>
<dbReference type="InterPro" id="IPR000504">
    <property type="entry name" value="RRM_dom"/>
</dbReference>
<evidence type="ECO:0000313" key="4">
    <source>
        <dbReference type="EnsemblPlants" id="Kaladp0101s0281.1.v1.1"/>
    </source>
</evidence>